<feature type="non-terminal residue" evidence="2">
    <location>
        <position position="46"/>
    </location>
</feature>
<protein>
    <recommendedName>
        <fullName evidence="1">Lsm14-like N-terminal domain-containing protein</fullName>
    </recommendedName>
</protein>
<feature type="domain" description="Lsm14-like N-terminal" evidence="1">
    <location>
        <begin position="12"/>
        <end position="46"/>
    </location>
</feature>
<name>A0A067GAE2_CITSI</name>
<accession>A0A067GAE2</accession>
<dbReference type="SUPFAM" id="SSF50182">
    <property type="entry name" value="Sm-like ribonucleoproteins"/>
    <property type="match status" value="1"/>
</dbReference>
<evidence type="ECO:0000313" key="2">
    <source>
        <dbReference type="EMBL" id="KDO72341.1"/>
    </source>
</evidence>
<dbReference type="Gene3D" id="2.30.30.100">
    <property type="match status" value="1"/>
</dbReference>
<dbReference type="Proteomes" id="UP000027120">
    <property type="component" value="Unassembled WGS sequence"/>
</dbReference>
<evidence type="ECO:0000313" key="3">
    <source>
        <dbReference type="Proteomes" id="UP000027120"/>
    </source>
</evidence>
<reference evidence="2 3" key="1">
    <citation type="submission" date="2014-04" db="EMBL/GenBank/DDBJ databases">
        <authorList>
            <consortium name="International Citrus Genome Consortium"/>
            <person name="Gmitter F."/>
            <person name="Chen C."/>
            <person name="Farmerie W."/>
            <person name="Harkins T."/>
            <person name="Desany B."/>
            <person name="Mohiuddin M."/>
            <person name="Kodira C."/>
            <person name="Borodovsky M."/>
            <person name="Lomsadze A."/>
            <person name="Burns P."/>
            <person name="Jenkins J."/>
            <person name="Prochnik S."/>
            <person name="Shu S."/>
            <person name="Chapman J."/>
            <person name="Pitluck S."/>
            <person name="Schmutz J."/>
            <person name="Rokhsar D."/>
        </authorList>
    </citation>
    <scope>NUCLEOTIDE SEQUENCE</scope>
</reference>
<dbReference type="EMBL" id="KK784887">
    <property type="protein sequence ID" value="KDO72340.1"/>
    <property type="molecule type" value="Genomic_DNA"/>
</dbReference>
<sequence length="46" mass="5122">MTSPNTKNAPESYIGSFISLISKYEIRYEGVLYHLNVGDSTIGLKN</sequence>
<dbReference type="EMBL" id="KK784887">
    <property type="protein sequence ID" value="KDO72341.1"/>
    <property type="molecule type" value="Genomic_DNA"/>
</dbReference>
<dbReference type="Pfam" id="PF12701">
    <property type="entry name" value="LSM14"/>
    <property type="match status" value="1"/>
</dbReference>
<dbReference type="PANTHER" id="PTHR13586:SF23">
    <property type="entry name" value="DECAPPING 5-LIKE PROTEIN-RELATED"/>
    <property type="match status" value="1"/>
</dbReference>
<evidence type="ECO:0000259" key="1">
    <source>
        <dbReference type="Pfam" id="PF12701"/>
    </source>
</evidence>
<keyword evidence="3" id="KW-1185">Reference proteome</keyword>
<dbReference type="STRING" id="2711.A0A067GAE2"/>
<gene>
    <name evidence="2" type="ORF">CISIN_1g0088922mg</name>
</gene>
<dbReference type="AlphaFoldDB" id="A0A067GAE2"/>
<dbReference type="InterPro" id="IPR010920">
    <property type="entry name" value="LSM_dom_sf"/>
</dbReference>
<dbReference type="PANTHER" id="PTHR13586">
    <property type="entry name" value="SCD6 PROTEIN-RELATED"/>
    <property type="match status" value="1"/>
</dbReference>
<organism evidence="2 3">
    <name type="scientific">Citrus sinensis</name>
    <name type="common">Sweet orange</name>
    <name type="synonym">Citrus aurantium var. sinensis</name>
    <dbReference type="NCBI Taxonomy" id="2711"/>
    <lineage>
        <taxon>Eukaryota</taxon>
        <taxon>Viridiplantae</taxon>
        <taxon>Streptophyta</taxon>
        <taxon>Embryophyta</taxon>
        <taxon>Tracheophyta</taxon>
        <taxon>Spermatophyta</taxon>
        <taxon>Magnoliopsida</taxon>
        <taxon>eudicotyledons</taxon>
        <taxon>Gunneridae</taxon>
        <taxon>Pentapetalae</taxon>
        <taxon>rosids</taxon>
        <taxon>malvids</taxon>
        <taxon>Sapindales</taxon>
        <taxon>Rutaceae</taxon>
        <taxon>Aurantioideae</taxon>
        <taxon>Citrus</taxon>
    </lineage>
</organism>
<proteinExistence type="predicted"/>
<dbReference type="InterPro" id="IPR025609">
    <property type="entry name" value="Lsm14-like_N"/>
</dbReference>